<dbReference type="AlphaFoldDB" id="A0A2R6S3R7"/>
<gene>
    <name evidence="2" type="ORF">PHLCEN_2v1225</name>
</gene>
<dbReference type="Proteomes" id="UP000186601">
    <property type="component" value="Unassembled WGS sequence"/>
</dbReference>
<reference evidence="2 3" key="1">
    <citation type="submission" date="2018-02" db="EMBL/GenBank/DDBJ databases">
        <title>Genome sequence of the basidiomycete white-rot fungus Phlebia centrifuga.</title>
        <authorList>
            <person name="Granchi Z."/>
            <person name="Peng M."/>
            <person name="de Vries R.P."/>
            <person name="Hilden K."/>
            <person name="Makela M.R."/>
            <person name="Grigoriev I."/>
            <person name="Riley R."/>
        </authorList>
    </citation>
    <scope>NUCLEOTIDE SEQUENCE [LARGE SCALE GENOMIC DNA]</scope>
    <source>
        <strain evidence="2 3">FBCC195</strain>
    </source>
</reference>
<dbReference type="InterPro" id="IPR025476">
    <property type="entry name" value="Helitron_helicase-like"/>
</dbReference>
<comment type="caution">
    <text evidence="2">The sequence shown here is derived from an EMBL/GenBank/DDBJ whole genome shotgun (WGS) entry which is preliminary data.</text>
</comment>
<organism evidence="2 3">
    <name type="scientific">Hermanssonia centrifuga</name>
    <dbReference type="NCBI Taxonomy" id="98765"/>
    <lineage>
        <taxon>Eukaryota</taxon>
        <taxon>Fungi</taxon>
        <taxon>Dikarya</taxon>
        <taxon>Basidiomycota</taxon>
        <taxon>Agaricomycotina</taxon>
        <taxon>Agaricomycetes</taxon>
        <taxon>Polyporales</taxon>
        <taxon>Meruliaceae</taxon>
        <taxon>Hermanssonia</taxon>
    </lineage>
</organism>
<evidence type="ECO:0000313" key="3">
    <source>
        <dbReference type="Proteomes" id="UP000186601"/>
    </source>
</evidence>
<dbReference type="OrthoDB" id="2802634at2759"/>
<accession>A0A2R6S3R7</accession>
<keyword evidence="3" id="KW-1185">Reference proteome</keyword>
<feature type="domain" description="Helitron helicase-like" evidence="1">
    <location>
        <begin position="56"/>
        <end position="91"/>
    </location>
</feature>
<dbReference type="Pfam" id="PF14214">
    <property type="entry name" value="Helitron_like_N"/>
    <property type="match status" value="1"/>
</dbReference>
<proteinExistence type="predicted"/>
<sequence>MANIMADHLKLAVEEEAQGLSPSDPAVCLLRKHVQATAGHIVGTDHSQYWLHIKATEYQVKTEPSIFGKVAVYFGTMEAQGHGTLHLHMLIWLKDTLTPAELLELLKSDLFRDKMKTFIKANMCAYCPALESVESFKAICSDQAVGFTRPPPIRIPRLTPRM</sequence>
<dbReference type="EMBL" id="MLYV02000091">
    <property type="protein sequence ID" value="PSS36934.1"/>
    <property type="molecule type" value="Genomic_DNA"/>
</dbReference>
<name>A0A2R6S3R7_9APHY</name>
<evidence type="ECO:0000259" key="1">
    <source>
        <dbReference type="Pfam" id="PF14214"/>
    </source>
</evidence>
<protein>
    <recommendedName>
        <fullName evidence="1">Helitron helicase-like domain-containing protein</fullName>
    </recommendedName>
</protein>
<dbReference type="STRING" id="98765.A0A2R6S3R7"/>
<evidence type="ECO:0000313" key="2">
    <source>
        <dbReference type="EMBL" id="PSS36934.1"/>
    </source>
</evidence>